<reference evidence="2 3" key="1">
    <citation type="journal article" date="2018" name="Mol. Biol. Evol.">
        <title>Broad Genomic Sampling Reveals a Smut Pathogenic Ancestry of the Fungal Clade Ustilaginomycotina.</title>
        <authorList>
            <person name="Kijpornyongpan T."/>
            <person name="Mondo S.J."/>
            <person name="Barry K."/>
            <person name="Sandor L."/>
            <person name="Lee J."/>
            <person name="Lipzen A."/>
            <person name="Pangilinan J."/>
            <person name="LaButti K."/>
            <person name="Hainaut M."/>
            <person name="Henrissat B."/>
            <person name="Grigoriev I.V."/>
            <person name="Spatafora J.W."/>
            <person name="Aime M.C."/>
        </authorList>
    </citation>
    <scope>NUCLEOTIDE SEQUENCE [LARGE SCALE GENOMIC DNA]</scope>
    <source>
        <strain evidence="2 3">MCA 3645</strain>
    </source>
</reference>
<name>A0A317XE41_9BASI</name>
<dbReference type="Proteomes" id="UP000246740">
    <property type="component" value="Unassembled WGS sequence"/>
</dbReference>
<protein>
    <submittedName>
        <fullName evidence="2">Uncharacterized protein</fullName>
    </submittedName>
</protein>
<feature type="compositionally biased region" description="Basic residues" evidence="1">
    <location>
        <begin position="58"/>
        <end position="68"/>
    </location>
</feature>
<dbReference type="AlphaFoldDB" id="A0A317XE41"/>
<dbReference type="EMBL" id="KZ819282">
    <property type="protein sequence ID" value="PWY96809.1"/>
    <property type="molecule type" value="Genomic_DNA"/>
</dbReference>
<keyword evidence="3" id="KW-1185">Reference proteome</keyword>
<feature type="region of interest" description="Disordered" evidence="1">
    <location>
        <begin position="1"/>
        <end position="144"/>
    </location>
</feature>
<gene>
    <name evidence="2" type="ORF">BCV70DRAFT_219996</name>
</gene>
<feature type="compositionally biased region" description="Low complexity" evidence="1">
    <location>
        <begin position="121"/>
        <end position="132"/>
    </location>
</feature>
<proteinExistence type="predicted"/>
<organism evidence="2 3">
    <name type="scientific">Testicularia cyperi</name>
    <dbReference type="NCBI Taxonomy" id="1882483"/>
    <lineage>
        <taxon>Eukaryota</taxon>
        <taxon>Fungi</taxon>
        <taxon>Dikarya</taxon>
        <taxon>Basidiomycota</taxon>
        <taxon>Ustilaginomycotina</taxon>
        <taxon>Ustilaginomycetes</taxon>
        <taxon>Ustilaginales</taxon>
        <taxon>Anthracoideaceae</taxon>
        <taxon>Testicularia</taxon>
    </lineage>
</organism>
<dbReference type="InParanoid" id="A0A317XE41"/>
<evidence type="ECO:0000313" key="3">
    <source>
        <dbReference type="Proteomes" id="UP000246740"/>
    </source>
</evidence>
<feature type="compositionally biased region" description="Polar residues" evidence="1">
    <location>
        <begin position="1"/>
        <end position="42"/>
    </location>
</feature>
<sequence>MQQFPPQVTASHHTPLLQHQETPQGTATHCNSMPQHQETLPATATHHAPPQLTASHHRDARHHRKHNRRDSDYYNPPYSLLQHMTPPQVTTGHRKSLQTPDTVTVNVYACTGETPHHRKSPQATAQTPSTTASHRKQHTPSQST</sequence>
<evidence type="ECO:0000313" key="2">
    <source>
        <dbReference type="EMBL" id="PWY96809.1"/>
    </source>
</evidence>
<evidence type="ECO:0000256" key="1">
    <source>
        <dbReference type="SAM" id="MobiDB-lite"/>
    </source>
</evidence>
<accession>A0A317XE41</accession>
<feature type="compositionally biased region" description="Polar residues" evidence="1">
    <location>
        <begin position="85"/>
        <end position="105"/>
    </location>
</feature>